<dbReference type="Gene3D" id="3.90.550.20">
    <property type="match status" value="1"/>
</dbReference>
<name>A0A369MQH9_EGGLN</name>
<dbReference type="SUPFAM" id="SSF53448">
    <property type="entry name" value="Nucleotide-diphospho-sugar transferases"/>
    <property type="match status" value="1"/>
</dbReference>
<dbReference type="AlphaFoldDB" id="A0A369MQH9"/>
<proteinExistence type="predicted"/>
<dbReference type="Proteomes" id="UP000253752">
    <property type="component" value="Unassembled WGS sequence"/>
</dbReference>
<reference evidence="2 3" key="1">
    <citation type="journal article" date="2018" name="Elife">
        <title>Discovery and characterization of a prevalent human gut bacterial enzyme sufficient for the inactivation of a family of plant toxins.</title>
        <authorList>
            <person name="Koppel N."/>
            <person name="Bisanz J.E."/>
            <person name="Pandelia M.E."/>
            <person name="Turnbaugh P.J."/>
            <person name="Balskus E.P."/>
        </authorList>
    </citation>
    <scope>NUCLEOTIDE SEQUENCE [LARGE SCALE GENOMIC DNA]</scope>
    <source>
        <strain evidence="2 3">MR1 #12</strain>
    </source>
</reference>
<accession>A0A369MQH9</accession>
<protein>
    <recommendedName>
        <fullName evidence="4">Glycosyl transferase</fullName>
    </recommendedName>
</protein>
<keyword evidence="1" id="KW-0808">Transferase</keyword>
<evidence type="ECO:0000313" key="3">
    <source>
        <dbReference type="Proteomes" id="UP000253752"/>
    </source>
</evidence>
<dbReference type="GO" id="GO:0000030">
    <property type="term" value="F:mannosyltransferase activity"/>
    <property type="evidence" value="ECO:0007669"/>
    <property type="project" value="TreeGrafter"/>
</dbReference>
<dbReference type="InterPro" id="IPR051706">
    <property type="entry name" value="Glycosyltransferase_domain"/>
</dbReference>
<dbReference type="PANTHER" id="PTHR32385">
    <property type="entry name" value="MANNOSYL PHOSPHORYLINOSITOL CERAMIDE SYNTHASE"/>
    <property type="match status" value="1"/>
</dbReference>
<organism evidence="2 3">
    <name type="scientific">Eggerthella lenta</name>
    <name type="common">Eubacterium lentum</name>
    <dbReference type="NCBI Taxonomy" id="84112"/>
    <lineage>
        <taxon>Bacteria</taxon>
        <taxon>Bacillati</taxon>
        <taxon>Actinomycetota</taxon>
        <taxon>Coriobacteriia</taxon>
        <taxon>Eggerthellales</taxon>
        <taxon>Eggerthellaceae</taxon>
        <taxon>Eggerthella</taxon>
    </lineage>
</organism>
<dbReference type="EMBL" id="PPTX01000014">
    <property type="protein sequence ID" value="RDB78793.1"/>
    <property type="molecule type" value="Genomic_DNA"/>
</dbReference>
<comment type="caution">
    <text evidence="2">The sequence shown here is derived from an EMBL/GenBank/DDBJ whole genome shotgun (WGS) entry which is preliminary data.</text>
</comment>
<dbReference type="InterPro" id="IPR029044">
    <property type="entry name" value="Nucleotide-diphossugar_trans"/>
</dbReference>
<dbReference type="Pfam" id="PF04488">
    <property type="entry name" value="Gly_transf_sug"/>
    <property type="match status" value="1"/>
</dbReference>
<dbReference type="Pfam" id="PF20330">
    <property type="entry name" value="DUF6625"/>
    <property type="match status" value="1"/>
</dbReference>
<dbReference type="RefSeq" id="WP_050784797.1">
    <property type="nucleotide sequence ID" value="NZ_CP089333.1"/>
</dbReference>
<evidence type="ECO:0000313" key="2">
    <source>
        <dbReference type="EMBL" id="RDB78793.1"/>
    </source>
</evidence>
<sequence>MMSVPKIIHYCWFGGGPISEQAERSLESWRRFAPDYEIRRWDESNFDIDECSFAKGAHSAGKWAFVSDYARFKVLYEHGGIYMDVGSELVKGIDGLIKEYAPLVGIERGSFTASTGLIAACGAHEVLFEEILKKYESIEFENTDAFCAAHTVNDMLTSTLIEHGYKRNGEFQTVYGWTFLPPEFFDPAYGFGGYAITENTYSVHKGSGSWCPPPLKTKRRIVHRIAPYVGSRPAQIIGRIVGEISYNGVKGGFSNLLGVTASVLGRGKARTLIPPQVYEPSLVKKAEPVHQDTVRIALVLPYFGSLPSYFRYWLESAGKNKDIDFLIFSDCDFSEYDVPNNVIINYCCLGDVKSRISDILDFRAALHKPYKLCDFRPLYGLIFSSELNDYDYWGHCDSDVIWGNLRKFIEPGLSGGYDRLLSNGHLCIYKNVSHINRFILTPPSGEHVTYKDVYRLSGSMGYDESKLLADNLAAVGGRQWDRDCFADVDFRTKQFVCRYKGDLHETVAFFRWKDGSLFGYCSNGESLYKKEYAYLHLQKRKMEISNIPLDQCVITPTEFADEKLFDEELIPTLLAPDQKWQSYWRRQELWLKIKNNLMGYALLKAKKRLLNRGAK</sequence>
<evidence type="ECO:0008006" key="4">
    <source>
        <dbReference type="Google" id="ProtNLM"/>
    </source>
</evidence>
<dbReference type="InterPro" id="IPR007577">
    <property type="entry name" value="GlycoTrfase_DXD_sugar-bd_CS"/>
</dbReference>
<dbReference type="PANTHER" id="PTHR32385:SF15">
    <property type="entry name" value="INOSITOL PHOSPHOCERAMIDE MANNOSYLTRANSFERASE 1"/>
    <property type="match status" value="1"/>
</dbReference>
<gene>
    <name evidence="2" type="ORF">C1872_09945</name>
</gene>
<dbReference type="GO" id="GO:0051999">
    <property type="term" value="P:mannosyl-inositol phosphorylceramide biosynthetic process"/>
    <property type="evidence" value="ECO:0007669"/>
    <property type="project" value="TreeGrafter"/>
</dbReference>
<dbReference type="GO" id="GO:0016020">
    <property type="term" value="C:membrane"/>
    <property type="evidence" value="ECO:0007669"/>
    <property type="project" value="GOC"/>
</dbReference>
<dbReference type="InterPro" id="IPR046733">
    <property type="entry name" value="DUF6625"/>
</dbReference>
<evidence type="ECO:0000256" key="1">
    <source>
        <dbReference type="ARBA" id="ARBA00022679"/>
    </source>
</evidence>